<feature type="signal peptide" evidence="1">
    <location>
        <begin position="1"/>
        <end position="19"/>
    </location>
</feature>
<dbReference type="InterPro" id="IPR012347">
    <property type="entry name" value="Ferritin-like"/>
</dbReference>
<accession>B9L859</accession>
<dbReference type="HOGENOM" id="CLU_051317_1_0_7"/>
<keyword evidence="4" id="KW-1185">Reference proteome</keyword>
<dbReference type="OrthoDB" id="9801086at2"/>
<dbReference type="STRING" id="598659.NAMH_0394"/>
<dbReference type="KEGG" id="nam:NAMH_0394"/>
<dbReference type="InterPro" id="IPR009078">
    <property type="entry name" value="Ferritin-like_SF"/>
</dbReference>
<evidence type="ECO:0000259" key="2">
    <source>
        <dbReference type="Pfam" id="PF09968"/>
    </source>
</evidence>
<protein>
    <recommendedName>
        <fullName evidence="2">DUF2202 domain-containing protein</fullName>
    </recommendedName>
</protein>
<keyword evidence="1" id="KW-0732">Signal</keyword>
<proteinExistence type="predicted"/>
<feature type="domain" description="DUF2202" evidence="2">
    <location>
        <begin position="42"/>
        <end position="203"/>
    </location>
</feature>
<dbReference type="AlphaFoldDB" id="B9L859"/>
<dbReference type="CDD" id="cd01048">
    <property type="entry name" value="Ferritin_like_AB2"/>
    <property type="match status" value="1"/>
</dbReference>
<name>B9L859_NAUPA</name>
<feature type="chain" id="PRO_5002888384" description="DUF2202 domain-containing protein" evidence="1">
    <location>
        <begin position="20"/>
        <end position="309"/>
    </location>
</feature>
<organism evidence="3 4">
    <name type="scientific">Nautilia profundicola (strain ATCC BAA-1463 / DSM 18972 / AmH)</name>
    <dbReference type="NCBI Taxonomy" id="598659"/>
    <lineage>
        <taxon>Bacteria</taxon>
        <taxon>Pseudomonadati</taxon>
        <taxon>Campylobacterota</taxon>
        <taxon>Epsilonproteobacteria</taxon>
        <taxon>Nautiliales</taxon>
        <taxon>Nautiliaceae</taxon>
        <taxon>Nautilia</taxon>
    </lineage>
</organism>
<dbReference type="RefSeq" id="WP_012663449.1">
    <property type="nucleotide sequence ID" value="NC_012115.1"/>
</dbReference>
<dbReference type="EMBL" id="CP001279">
    <property type="protein sequence ID" value="ACM92077.1"/>
    <property type="molecule type" value="Genomic_DNA"/>
</dbReference>
<dbReference type="SUPFAM" id="SSF47240">
    <property type="entry name" value="Ferritin-like"/>
    <property type="match status" value="1"/>
</dbReference>
<dbReference type="eggNOG" id="COG4902">
    <property type="taxonomic scope" value="Bacteria"/>
</dbReference>
<sequence length="309" mass="35368">MKRVIIPVMAAFLSMPLFANTPVSPVERAVLDIQKSVLSIREKKDLLHMREEEKLARDVYLTLYKKWKLPVFKNIAKSESWHMHMIKIVLDKYNLPDPVAETGDRVGVFKDVKLQKLYNQLVSQGERSLIDALKVGAKIEDVDIYDLQKALENTDNKDISIVYQNLEKGSRNHMRAFVGILRRYGSDYTPQFITLQEFNAILAKKHEAGMVNFANSSSNVIEGEVVKVYKLPGIVNKKINWWMIDVKTNNGIVKVAVTTDFLYKSLNIKPGDTVTVKGYSGIYSFVTCEIEDKTSGFKLQNRFKRCKIQ</sequence>
<dbReference type="Pfam" id="PF09968">
    <property type="entry name" value="DUF2202"/>
    <property type="match status" value="1"/>
</dbReference>
<gene>
    <name evidence="3" type="ordered locus">NAMH_0394</name>
</gene>
<evidence type="ECO:0000313" key="4">
    <source>
        <dbReference type="Proteomes" id="UP000000448"/>
    </source>
</evidence>
<reference evidence="3 4" key="1">
    <citation type="journal article" date="2009" name="PLoS Genet.">
        <title>Adaptations to submarine hydrothermal environments exemplified by the genome of Nautilia profundicola.</title>
        <authorList>
            <person name="Campbell B.J."/>
            <person name="Smith J.L."/>
            <person name="Hanson T.E."/>
            <person name="Klotz M.G."/>
            <person name="Stein L.Y."/>
            <person name="Lee C.K."/>
            <person name="Wu D."/>
            <person name="Robinson J.M."/>
            <person name="Khouri H.M."/>
            <person name="Eisen J.A."/>
            <person name="Cary S.C."/>
        </authorList>
    </citation>
    <scope>NUCLEOTIDE SEQUENCE [LARGE SCALE GENOMIC DNA]</scope>
    <source>
        <strain evidence="4">ATCC BAA-1463 / DSM 18972 / AmH</strain>
    </source>
</reference>
<dbReference type="InterPro" id="IPR019243">
    <property type="entry name" value="DUF2202"/>
</dbReference>
<dbReference type="Gene3D" id="1.20.1260.10">
    <property type="match status" value="1"/>
</dbReference>
<evidence type="ECO:0000313" key="3">
    <source>
        <dbReference type="EMBL" id="ACM92077.1"/>
    </source>
</evidence>
<dbReference type="Proteomes" id="UP000000448">
    <property type="component" value="Chromosome"/>
</dbReference>
<evidence type="ECO:0000256" key="1">
    <source>
        <dbReference type="SAM" id="SignalP"/>
    </source>
</evidence>